<gene>
    <name evidence="1" type="ORF">ALOHA_HF4000ANIW141M12ctg1g13</name>
</gene>
<name>B3T5V3_9ARCH</name>
<evidence type="ECO:0000313" key="1">
    <source>
        <dbReference type="EMBL" id="ABZ07962.1"/>
    </source>
</evidence>
<dbReference type="InterPro" id="IPR036280">
    <property type="entry name" value="Multihaem_cyt_sf"/>
</dbReference>
<sequence length="154" mass="18073">MKLTAKNIIFLKNKICMGIFSRKPANCTICNKQITHKNKAKREWGVKSPLCSDCYLDKMQESYDASIIKKCVSCGVKSKVTDLWEPRLQWDMEDLLCKKCFDEKELDFNKKRDFCSICGSKLGFIRYNAKNHWKIKGQLCKNCWDNQKSQIDRK</sequence>
<accession>B3T5V3</accession>
<dbReference type="SUPFAM" id="SSF48695">
    <property type="entry name" value="Multiheme cytochromes"/>
    <property type="match status" value="1"/>
</dbReference>
<protein>
    <submittedName>
        <fullName evidence="1">Uncharacterized protein</fullName>
    </submittedName>
</protein>
<proteinExistence type="predicted"/>
<dbReference type="AlphaFoldDB" id="B3T5V3"/>
<dbReference type="EMBL" id="EU016614">
    <property type="protein sequence ID" value="ABZ07962.1"/>
    <property type="molecule type" value="Genomic_DNA"/>
</dbReference>
<organism evidence="1">
    <name type="scientific">uncultured marine crenarchaeote HF4000_ANIW141M12</name>
    <dbReference type="NCBI Taxonomy" id="455578"/>
    <lineage>
        <taxon>Archaea</taxon>
        <taxon>Nitrososphaerota</taxon>
        <taxon>Nitrososphaeria</taxon>
        <taxon>Nitrosopumilales</taxon>
        <taxon>environmental samples</taxon>
    </lineage>
</organism>
<reference evidence="1" key="1">
    <citation type="journal article" date="2008" name="ISME J.">
        <title>Genomic patterns of recombination, clonal divergence and environment in marine microbial populations.</title>
        <authorList>
            <person name="Konstantinidis K.T."/>
            <person name="Delong E.F."/>
        </authorList>
    </citation>
    <scope>NUCLEOTIDE SEQUENCE</scope>
</reference>